<dbReference type="EMBL" id="JAHRIP010042023">
    <property type="protein sequence ID" value="MEQ2297264.1"/>
    <property type="molecule type" value="Genomic_DNA"/>
</dbReference>
<organism evidence="2 3">
    <name type="scientific">Ameca splendens</name>
    <dbReference type="NCBI Taxonomy" id="208324"/>
    <lineage>
        <taxon>Eukaryota</taxon>
        <taxon>Metazoa</taxon>
        <taxon>Chordata</taxon>
        <taxon>Craniata</taxon>
        <taxon>Vertebrata</taxon>
        <taxon>Euteleostomi</taxon>
        <taxon>Actinopterygii</taxon>
        <taxon>Neopterygii</taxon>
        <taxon>Teleostei</taxon>
        <taxon>Neoteleostei</taxon>
        <taxon>Acanthomorphata</taxon>
        <taxon>Ovalentaria</taxon>
        <taxon>Atherinomorphae</taxon>
        <taxon>Cyprinodontiformes</taxon>
        <taxon>Goodeidae</taxon>
        <taxon>Ameca</taxon>
    </lineage>
</organism>
<gene>
    <name evidence="2" type="ORF">AMECASPLE_033057</name>
</gene>
<evidence type="ECO:0000313" key="2">
    <source>
        <dbReference type="EMBL" id="MEQ2297264.1"/>
    </source>
</evidence>
<evidence type="ECO:0000313" key="3">
    <source>
        <dbReference type="Proteomes" id="UP001469553"/>
    </source>
</evidence>
<reference evidence="2 3" key="1">
    <citation type="submission" date="2021-06" db="EMBL/GenBank/DDBJ databases">
        <authorList>
            <person name="Palmer J.M."/>
        </authorList>
    </citation>
    <scope>NUCLEOTIDE SEQUENCE [LARGE SCALE GENOMIC DNA]</scope>
    <source>
        <strain evidence="2 3">AS_MEX2019</strain>
        <tissue evidence="2">Muscle</tissue>
    </source>
</reference>
<protein>
    <recommendedName>
        <fullName evidence="1">3-hydroxyacyl-CoA dehydrogenase NAD binding domain-containing protein</fullName>
    </recommendedName>
</protein>
<dbReference type="Proteomes" id="UP001469553">
    <property type="component" value="Unassembled WGS sequence"/>
</dbReference>
<dbReference type="InterPro" id="IPR036291">
    <property type="entry name" value="NAD(P)-bd_dom_sf"/>
</dbReference>
<feature type="domain" description="3-hydroxyacyl-CoA dehydrogenase NAD binding" evidence="1">
    <location>
        <begin position="12"/>
        <end position="52"/>
    </location>
</feature>
<dbReference type="Gene3D" id="3.40.50.720">
    <property type="entry name" value="NAD(P)-binding Rossmann-like Domain"/>
    <property type="match status" value="1"/>
</dbReference>
<dbReference type="SUPFAM" id="SSF51735">
    <property type="entry name" value="NAD(P)-binding Rossmann-fold domains"/>
    <property type="match status" value="1"/>
</dbReference>
<keyword evidence="3" id="KW-1185">Reference proteome</keyword>
<name>A0ABV0YTR0_9TELE</name>
<proteinExistence type="predicted"/>
<comment type="caution">
    <text evidence="2">The sequence shown here is derived from an EMBL/GenBank/DDBJ whole genome shotgun (WGS) entry which is preliminary data.</text>
</comment>
<evidence type="ECO:0000259" key="1">
    <source>
        <dbReference type="Pfam" id="PF02737"/>
    </source>
</evidence>
<accession>A0ABV0YTR0</accession>
<dbReference type="Pfam" id="PF02737">
    <property type="entry name" value="3HCDH_N"/>
    <property type="match status" value="1"/>
</dbReference>
<dbReference type="InterPro" id="IPR006176">
    <property type="entry name" value="3-OHacyl-CoA_DH_NAD-bd"/>
</dbReference>
<sequence>MSNSDRVVLALGGAGTVGSGIVKALLDKGFKVAVISRDSSRLERLQTFVSPNTKENLITVVGNVEADGGWLTPKQWVKEFHPPWALAHK</sequence>